<evidence type="ECO:0000313" key="2">
    <source>
        <dbReference type="Proteomes" id="UP000011607"/>
    </source>
</evidence>
<dbReference type="AlphaFoldDB" id="M0M994"/>
<dbReference type="Proteomes" id="UP000011607">
    <property type="component" value="Unassembled WGS sequence"/>
</dbReference>
<evidence type="ECO:0000313" key="1">
    <source>
        <dbReference type="EMBL" id="EMA41908.1"/>
    </source>
</evidence>
<gene>
    <name evidence="1" type="ORF">C446_04455</name>
</gene>
<proteinExistence type="predicted"/>
<sequence length="150" mass="17658">MIQSYLVFLCRLENFFKFGVRKDIFTMKNTIFSISYIIIKPNLPRIDPLIINFINIAINVKFNPVYRIREFSRNQIENEPAFTTACNYEVPWNMKEIGCLHDFAGLFVRINTTINYICLLYRRNLFNSGLPKLGGPSIWHTNIFSHIKTL</sequence>
<dbReference type="EMBL" id="AOMA01000060">
    <property type="protein sequence ID" value="EMA41908.1"/>
    <property type="molecule type" value="Genomic_DNA"/>
</dbReference>
<organism evidence="1 2">
    <name type="scientific">Halobiforma nitratireducens JCM 10879</name>
    <dbReference type="NCBI Taxonomy" id="1227454"/>
    <lineage>
        <taxon>Archaea</taxon>
        <taxon>Methanobacteriati</taxon>
        <taxon>Methanobacteriota</taxon>
        <taxon>Stenosarchaea group</taxon>
        <taxon>Halobacteria</taxon>
        <taxon>Halobacteriales</taxon>
        <taxon>Natrialbaceae</taxon>
        <taxon>Halobiforma</taxon>
    </lineage>
</organism>
<protein>
    <submittedName>
        <fullName evidence="1">Uncharacterized protein</fullName>
    </submittedName>
</protein>
<comment type="caution">
    <text evidence="1">The sequence shown here is derived from an EMBL/GenBank/DDBJ whole genome shotgun (WGS) entry which is preliminary data.</text>
</comment>
<reference evidence="1 2" key="1">
    <citation type="journal article" date="2014" name="PLoS Genet.">
        <title>Phylogenetically driven sequencing of extremely halophilic archaea reveals strategies for static and dynamic osmo-response.</title>
        <authorList>
            <person name="Becker E.A."/>
            <person name="Seitzer P.M."/>
            <person name="Tritt A."/>
            <person name="Larsen D."/>
            <person name="Krusor M."/>
            <person name="Yao A.I."/>
            <person name="Wu D."/>
            <person name="Madern D."/>
            <person name="Eisen J.A."/>
            <person name="Darling A.E."/>
            <person name="Facciotti M.T."/>
        </authorList>
    </citation>
    <scope>NUCLEOTIDE SEQUENCE [LARGE SCALE GENOMIC DNA]</scope>
    <source>
        <strain evidence="1 2">JCM 10879</strain>
    </source>
</reference>
<keyword evidence="2" id="KW-1185">Reference proteome</keyword>
<name>M0M994_9EURY</name>
<accession>M0M994</accession>